<dbReference type="InterPro" id="IPR016181">
    <property type="entry name" value="Acyl_CoA_acyltransferase"/>
</dbReference>
<organism evidence="4 5">
    <name type="scientific">Hoeflea prorocentri</name>
    <dbReference type="NCBI Taxonomy" id="1922333"/>
    <lineage>
        <taxon>Bacteria</taxon>
        <taxon>Pseudomonadati</taxon>
        <taxon>Pseudomonadota</taxon>
        <taxon>Alphaproteobacteria</taxon>
        <taxon>Hyphomicrobiales</taxon>
        <taxon>Rhizobiaceae</taxon>
        <taxon>Hoeflea</taxon>
    </lineage>
</organism>
<dbReference type="PANTHER" id="PTHR43877">
    <property type="entry name" value="AMINOALKYLPHOSPHONATE N-ACETYLTRANSFERASE-RELATED-RELATED"/>
    <property type="match status" value="1"/>
</dbReference>
<protein>
    <submittedName>
        <fullName evidence="4">GNAT family N-acetyltransferase</fullName>
    </submittedName>
</protein>
<sequence length="197" mass="20990">MDQLFTHRLARPDDFGALMALLHRATLGLNDDHYDLDAMRLALKEVPLLTPDLVDDGHYHVLTGAEGAILAGGGWSCRAPGYAAASGEHAAALAPGQALVRAVNVDPTVARRGLGSRIMAIIEADAAAHGVRHLSLTATLPGKQLYDRLGYRTLHPVEGRLSNGYRVSLYAMEKVLSHDPDAAARPVTQGVSGRDLC</sequence>
<dbReference type="SUPFAM" id="SSF55729">
    <property type="entry name" value="Acyl-CoA N-acyltransferases (Nat)"/>
    <property type="match status" value="1"/>
</dbReference>
<dbReference type="EMBL" id="JAPJZI010000001">
    <property type="protein sequence ID" value="MDA5399901.1"/>
    <property type="molecule type" value="Genomic_DNA"/>
</dbReference>
<keyword evidence="5" id="KW-1185">Reference proteome</keyword>
<proteinExistence type="predicted"/>
<accession>A0A9X3UN36</accession>
<evidence type="ECO:0000313" key="4">
    <source>
        <dbReference type="EMBL" id="MDA5399901.1"/>
    </source>
</evidence>
<feature type="domain" description="N-acetyltransferase" evidence="3">
    <location>
        <begin position="20"/>
        <end position="177"/>
    </location>
</feature>
<evidence type="ECO:0000256" key="1">
    <source>
        <dbReference type="ARBA" id="ARBA00022679"/>
    </source>
</evidence>
<dbReference type="PROSITE" id="PS51186">
    <property type="entry name" value="GNAT"/>
    <property type="match status" value="1"/>
</dbReference>
<evidence type="ECO:0000313" key="5">
    <source>
        <dbReference type="Proteomes" id="UP001151234"/>
    </source>
</evidence>
<reference evidence="4" key="1">
    <citation type="submission" date="2022-11" db="EMBL/GenBank/DDBJ databases">
        <title>Draft genome sequence of Hoeflea poritis E7-10 and Hoeflea prorocentri PM5-8, separated from scleractinian coral Porites lutea and marine dinoflagellate.</title>
        <authorList>
            <person name="Zhang G."/>
            <person name="Wei Q."/>
            <person name="Cai L."/>
        </authorList>
    </citation>
    <scope>NUCLEOTIDE SEQUENCE</scope>
    <source>
        <strain evidence="4">PM5-8</strain>
    </source>
</reference>
<gene>
    <name evidence="4" type="ORF">OQ273_15065</name>
</gene>
<dbReference type="AlphaFoldDB" id="A0A9X3UN36"/>
<dbReference type="PANTHER" id="PTHR43877:SF1">
    <property type="entry name" value="ACETYLTRANSFERASE"/>
    <property type="match status" value="1"/>
</dbReference>
<evidence type="ECO:0000256" key="2">
    <source>
        <dbReference type="ARBA" id="ARBA00023315"/>
    </source>
</evidence>
<dbReference type="RefSeq" id="WP_267991315.1">
    <property type="nucleotide sequence ID" value="NZ_JAPJZI010000001.1"/>
</dbReference>
<name>A0A9X3UN36_9HYPH</name>
<dbReference type="Proteomes" id="UP001151234">
    <property type="component" value="Unassembled WGS sequence"/>
</dbReference>
<comment type="caution">
    <text evidence="4">The sequence shown here is derived from an EMBL/GenBank/DDBJ whole genome shotgun (WGS) entry which is preliminary data.</text>
</comment>
<dbReference type="GO" id="GO:0016747">
    <property type="term" value="F:acyltransferase activity, transferring groups other than amino-acyl groups"/>
    <property type="evidence" value="ECO:0007669"/>
    <property type="project" value="InterPro"/>
</dbReference>
<dbReference type="CDD" id="cd04301">
    <property type="entry name" value="NAT_SF"/>
    <property type="match status" value="1"/>
</dbReference>
<evidence type="ECO:0000259" key="3">
    <source>
        <dbReference type="PROSITE" id="PS51186"/>
    </source>
</evidence>
<dbReference type="InterPro" id="IPR050832">
    <property type="entry name" value="Bact_Acetyltransf"/>
</dbReference>
<dbReference type="Pfam" id="PF13508">
    <property type="entry name" value="Acetyltransf_7"/>
    <property type="match status" value="1"/>
</dbReference>
<dbReference type="InterPro" id="IPR000182">
    <property type="entry name" value="GNAT_dom"/>
</dbReference>
<dbReference type="Gene3D" id="3.40.630.30">
    <property type="match status" value="1"/>
</dbReference>
<keyword evidence="1" id="KW-0808">Transferase</keyword>
<keyword evidence="2" id="KW-0012">Acyltransferase</keyword>